<sequence>MMAEENKKLEAAVAAGEGNKHSIEVDDSEETADGNDNDAVAEKDGKQLIEMNFALGLVESSDADSDDDDDKENDATAMDIDQVAAVAKQKQQGSNDEAFKLLLGQADSKPRPVIQELN</sequence>
<gene>
    <name evidence="2" type="ORF">N0F65_002963</name>
</gene>
<organism evidence="2 3">
    <name type="scientific">Lagenidium giganteum</name>
    <dbReference type="NCBI Taxonomy" id="4803"/>
    <lineage>
        <taxon>Eukaryota</taxon>
        <taxon>Sar</taxon>
        <taxon>Stramenopiles</taxon>
        <taxon>Oomycota</taxon>
        <taxon>Peronosporomycetes</taxon>
        <taxon>Pythiales</taxon>
        <taxon>Pythiaceae</taxon>
    </lineage>
</organism>
<dbReference type="PANTHER" id="PTHR38489">
    <property type="entry name" value="HISTONE CHAPERONE DOMAIN-CONTAINING PROTEIN"/>
    <property type="match status" value="1"/>
</dbReference>
<feature type="compositionally biased region" description="Basic and acidic residues" evidence="1">
    <location>
        <begin position="1"/>
        <end position="10"/>
    </location>
</feature>
<evidence type="ECO:0008006" key="4">
    <source>
        <dbReference type="Google" id="ProtNLM"/>
    </source>
</evidence>
<keyword evidence="3" id="KW-1185">Reference proteome</keyword>
<dbReference type="Pfam" id="PF15370">
    <property type="entry name" value="NOPCHAP1"/>
    <property type="match status" value="1"/>
</dbReference>
<reference evidence="2" key="1">
    <citation type="submission" date="2022-11" db="EMBL/GenBank/DDBJ databases">
        <authorList>
            <person name="Morgan W.R."/>
            <person name="Tartar A."/>
        </authorList>
    </citation>
    <scope>NUCLEOTIDE SEQUENCE</scope>
    <source>
        <strain evidence="2">ARSEF 373</strain>
    </source>
</reference>
<dbReference type="AlphaFoldDB" id="A0AAV2YQZ7"/>
<feature type="compositionally biased region" description="Acidic residues" evidence="1">
    <location>
        <begin position="61"/>
        <end position="72"/>
    </location>
</feature>
<evidence type="ECO:0000256" key="1">
    <source>
        <dbReference type="SAM" id="MobiDB-lite"/>
    </source>
</evidence>
<dbReference type="Proteomes" id="UP001146120">
    <property type="component" value="Unassembled WGS sequence"/>
</dbReference>
<protein>
    <recommendedName>
        <fullName evidence="4">Nascent polypeptide-associated complex subunit alpha-like UBA domain-containing protein</fullName>
    </recommendedName>
</protein>
<feature type="compositionally biased region" description="Acidic residues" evidence="1">
    <location>
        <begin position="25"/>
        <end position="36"/>
    </location>
</feature>
<feature type="region of interest" description="Disordered" evidence="1">
    <location>
        <begin position="1"/>
        <end position="41"/>
    </location>
</feature>
<dbReference type="GO" id="GO:0000492">
    <property type="term" value="P:box C/D snoRNP assembly"/>
    <property type="evidence" value="ECO:0007669"/>
    <property type="project" value="InterPro"/>
</dbReference>
<evidence type="ECO:0000313" key="3">
    <source>
        <dbReference type="Proteomes" id="UP001146120"/>
    </source>
</evidence>
<proteinExistence type="predicted"/>
<dbReference type="PANTHER" id="PTHR38489:SF1">
    <property type="entry name" value="HISTONE CHAPERONE DOMAIN-CONTAINING PROTEIN"/>
    <property type="match status" value="1"/>
</dbReference>
<dbReference type="InterPro" id="IPR027921">
    <property type="entry name" value="NOPCHAP1"/>
</dbReference>
<name>A0AAV2YQZ7_9STRA</name>
<reference evidence="2" key="2">
    <citation type="journal article" date="2023" name="Microbiol Resour">
        <title>Decontamination and Annotation of the Draft Genome Sequence of the Oomycete Lagenidium giganteum ARSEF 373.</title>
        <authorList>
            <person name="Morgan W.R."/>
            <person name="Tartar A."/>
        </authorList>
    </citation>
    <scope>NUCLEOTIDE SEQUENCE</scope>
    <source>
        <strain evidence="2">ARSEF 373</strain>
    </source>
</reference>
<feature type="region of interest" description="Disordered" evidence="1">
    <location>
        <begin position="57"/>
        <end position="79"/>
    </location>
</feature>
<comment type="caution">
    <text evidence="2">The sequence shown here is derived from an EMBL/GenBank/DDBJ whole genome shotgun (WGS) entry which is preliminary data.</text>
</comment>
<dbReference type="EMBL" id="DAKRPA010000219">
    <property type="protein sequence ID" value="DAZ95069.1"/>
    <property type="molecule type" value="Genomic_DNA"/>
</dbReference>
<evidence type="ECO:0000313" key="2">
    <source>
        <dbReference type="EMBL" id="DAZ95069.1"/>
    </source>
</evidence>
<accession>A0AAV2YQZ7</accession>